<dbReference type="AlphaFoldDB" id="A0A0G8FBA2"/>
<reference evidence="2 3" key="1">
    <citation type="submission" date="2015-04" db="EMBL/GenBank/DDBJ databases">
        <title>Draft Genome Sequences of Eight Spore-Forming Food Isolates of Bacillus cereus Genome sequencing.</title>
        <authorList>
            <person name="Krawcyk A.O."/>
            <person name="de Jong A."/>
            <person name="Eijlander R.T."/>
            <person name="Berendsen E.M."/>
            <person name="Holsappel S."/>
            <person name="Wells-Bennik M."/>
            <person name="Kuipers O.P."/>
        </authorList>
    </citation>
    <scope>NUCLEOTIDE SEQUENCE [LARGE SCALE GENOMIC DNA]</scope>
    <source>
        <strain evidence="2 3">B4077</strain>
    </source>
</reference>
<name>A0A0G8FBA2_BACCE</name>
<feature type="transmembrane region" description="Helical" evidence="1">
    <location>
        <begin position="204"/>
        <end position="227"/>
    </location>
</feature>
<protein>
    <submittedName>
        <fullName evidence="2">Uncharacterized protein</fullName>
    </submittedName>
</protein>
<dbReference type="PATRIC" id="fig|1396.428.peg.4531"/>
<dbReference type="RefSeq" id="WP_046953658.1">
    <property type="nucleotide sequence ID" value="NZ_LCYI01000002.1"/>
</dbReference>
<organism evidence="2 3">
    <name type="scientific">Bacillus cereus</name>
    <dbReference type="NCBI Taxonomy" id="1396"/>
    <lineage>
        <taxon>Bacteria</taxon>
        <taxon>Bacillati</taxon>
        <taxon>Bacillota</taxon>
        <taxon>Bacilli</taxon>
        <taxon>Bacillales</taxon>
        <taxon>Bacillaceae</taxon>
        <taxon>Bacillus</taxon>
        <taxon>Bacillus cereus group</taxon>
    </lineage>
</organism>
<comment type="caution">
    <text evidence="2">The sequence shown here is derived from an EMBL/GenBank/DDBJ whole genome shotgun (WGS) entry which is preliminary data.</text>
</comment>
<evidence type="ECO:0000256" key="1">
    <source>
        <dbReference type="SAM" id="Phobius"/>
    </source>
</evidence>
<gene>
    <name evidence="2" type="ORF">B4077_2107</name>
</gene>
<dbReference type="Proteomes" id="UP000035214">
    <property type="component" value="Unassembled WGS sequence"/>
</dbReference>
<proteinExistence type="predicted"/>
<feature type="transmembrane region" description="Helical" evidence="1">
    <location>
        <begin position="62"/>
        <end position="83"/>
    </location>
</feature>
<feature type="transmembrane region" description="Helical" evidence="1">
    <location>
        <begin position="95"/>
        <end position="115"/>
    </location>
</feature>
<keyword evidence="1" id="KW-0812">Transmembrane</keyword>
<keyword evidence="1" id="KW-0472">Membrane</keyword>
<sequence>MWNIKEKDLDEFKITCRNRLSPEDSMVFMFGGIVYSSLFMLFILVALIKIGWGYYPTLFDKIIVSIELVLYGLQVIFFILYLIPKARFKYQKLQAFVILLFAFQLGTIGFTLFILPAISNYSIDQITLLYVGLLFLGAVFVHLVTTIDTFKQAESGAFSMDERATSFFSKTKGNAMIGVTIYVLTLLILIYFHNNYETGVLVGYMAGTLVMYAVAIGAAEFQLLAYCRFKFPSFYISWEEHERERQEFLKRYKEREEKKAKEIK</sequence>
<evidence type="ECO:0000313" key="2">
    <source>
        <dbReference type="EMBL" id="KLA33695.1"/>
    </source>
</evidence>
<evidence type="ECO:0000313" key="3">
    <source>
        <dbReference type="Proteomes" id="UP000035214"/>
    </source>
</evidence>
<feature type="transmembrane region" description="Helical" evidence="1">
    <location>
        <begin position="171"/>
        <end position="192"/>
    </location>
</feature>
<feature type="transmembrane region" description="Helical" evidence="1">
    <location>
        <begin position="27"/>
        <end position="50"/>
    </location>
</feature>
<accession>A0A0G8FBA2</accession>
<keyword evidence="1" id="KW-1133">Transmembrane helix</keyword>
<dbReference type="EMBL" id="LCYI01000002">
    <property type="protein sequence ID" value="KLA33695.1"/>
    <property type="molecule type" value="Genomic_DNA"/>
</dbReference>
<feature type="transmembrane region" description="Helical" evidence="1">
    <location>
        <begin position="127"/>
        <end position="150"/>
    </location>
</feature>